<sequence length="785" mass="89332">MSSKRRKKPGFSSTSRSVTMTVVGDDGDVAKSYSGTADIHNDVEAEKDAKRRRTDSNDELANVALIRHGLLGCTPTQPRLAVSLECLEFYHQIRRRQSSFSIQAMVKVLCAVTYSQHLRDQFSMTFDVYLDILRHVRTATNQALGRASPDWRRQFGCPPCGYKQEGEPVVSPARLHAMDGNNSLKRVEGSGHADERHFPSAYLIPPSVVDGFQNEVRSRVPVTAPPVHTADDEDAHDAAECTQRWKAANATTEGSVRVFEQTGIFLCACRHGCVEFVTEMRHSGELAKYPLATSSRLMDVYGEDQGVGHDIACSFTSTLGNSSLGDRARELGFKLVVNAFHGHAHNRLCQLRFHPLFLTIFGLEDLETCERIFSASNAVARTVRFASHFHWLQFIDLHFDQWDRDRYLELSRFLFNNYRQALSIIRDYTPVIQQFKLVHSVTDEEIASWPAEELRYLQRLAKEPEEDIAKVTYIEALEALKKARATFETATQAAEFLNVNQNTFNTREQARNRLEVAERTVETVERTLEIAERWKEGSDEYEAALEYVHNRRFIRAVDELERLVVQRLFELSKANLAGTGYKMRRQISKHLVRRSEAVRNALKTYNDLARVQKPPRPKLDYGDVMAYGWLGEFELLKHSSHALLEKPWSSPVARDVMVKYFKVQCAQAEIRRLNVEIPRLQQWIDDEDAHFVRAATHADESDPLLGAELRAMHRVQRRINGVHRAWLAEIYKLDGYTGARPVIQSSLETSAESVDVGGGQILPDEDDNMNDEAVRLGETLDRLVL</sequence>
<evidence type="ECO:0000313" key="2">
    <source>
        <dbReference type="EMBL" id="RDX47043.1"/>
    </source>
</evidence>
<accession>A0A371D3D1</accession>
<proteinExistence type="predicted"/>
<dbReference type="Proteomes" id="UP000256964">
    <property type="component" value="Unassembled WGS sequence"/>
</dbReference>
<keyword evidence="1" id="KW-0175">Coiled coil</keyword>
<evidence type="ECO:0000313" key="3">
    <source>
        <dbReference type="Proteomes" id="UP000256964"/>
    </source>
</evidence>
<feature type="coiled-coil region" evidence="1">
    <location>
        <begin position="500"/>
        <end position="527"/>
    </location>
</feature>
<evidence type="ECO:0000256" key="1">
    <source>
        <dbReference type="SAM" id="Coils"/>
    </source>
</evidence>
<dbReference type="OrthoDB" id="3251205at2759"/>
<name>A0A371D3D1_9APHY</name>
<gene>
    <name evidence="2" type="ORF">OH76DRAFT_1456966</name>
</gene>
<dbReference type="PANTHER" id="PTHR33096:SF1">
    <property type="entry name" value="CXC1-LIKE CYSTEINE CLUSTER ASSOCIATED WITH KDZ TRANSPOSASES DOMAIN-CONTAINING PROTEIN"/>
    <property type="match status" value="1"/>
</dbReference>
<dbReference type="Pfam" id="PF18758">
    <property type="entry name" value="KDZ"/>
    <property type="match status" value="1"/>
</dbReference>
<protein>
    <recommendedName>
        <fullName evidence="4">CxC2-like cysteine cluster KDZ transposase-associated domain-containing protein</fullName>
    </recommendedName>
</protein>
<organism evidence="2 3">
    <name type="scientific">Lentinus brumalis</name>
    <dbReference type="NCBI Taxonomy" id="2498619"/>
    <lineage>
        <taxon>Eukaryota</taxon>
        <taxon>Fungi</taxon>
        <taxon>Dikarya</taxon>
        <taxon>Basidiomycota</taxon>
        <taxon>Agaricomycotina</taxon>
        <taxon>Agaricomycetes</taxon>
        <taxon>Polyporales</taxon>
        <taxon>Polyporaceae</taxon>
        <taxon>Lentinus</taxon>
    </lineage>
</organism>
<evidence type="ECO:0008006" key="4">
    <source>
        <dbReference type="Google" id="ProtNLM"/>
    </source>
</evidence>
<dbReference type="InterPro" id="IPR040521">
    <property type="entry name" value="KDZ"/>
</dbReference>
<dbReference type="STRING" id="139420.A0A371D3D1"/>
<dbReference type="EMBL" id="KZ857422">
    <property type="protein sequence ID" value="RDX47043.1"/>
    <property type="molecule type" value="Genomic_DNA"/>
</dbReference>
<reference evidence="2 3" key="1">
    <citation type="journal article" date="2018" name="Biotechnol. Biofuels">
        <title>Integrative visual omics of the white-rot fungus Polyporus brumalis exposes the biotechnological potential of its oxidative enzymes for delignifying raw plant biomass.</title>
        <authorList>
            <person name="Miyauchi S."/>
            <person name="Rancon A."/>
            <person name="Drula E."/>
            <person name="Hage H."/>
            <person name="Chaduli D."/>
            <person name="Favel A."/>
            <person name="Grisel S."/>
            <person name="Henrissat B."/>
            <person name="Herpoel-Gimbert I."/>
            <person name="Ruiz-Duenas F.J."/>
            <person name="Chevret D."/>
            <person name="Hainaut M."/>
            <person name="Lin J."/>
            <person name="Wang M."/>
            <person name="Pangilinan J."/>
            <person name="Lipzen A."/>
            <person name="Lesage-Meessen L."/>
            <person name="Navarro D."/>
            <person name="Riley R."/>
            <person name="Grigoriev I.V."/>
            <person name="Zhou S."/>
            <person name="Raouche S."/>
            <person name="Rosso M.N."/>
        </authorList>
    </citation>
    <scope>NUCLEOTIDE SEQUENCE [LARGE SCALE GENOMIC DNA]</scope>
    <source>
        <strain evidence="2 3">BRFM 1820</strain>
    </source>
</reference>
<dbReference type="PANTHER" id="PTHR33096">
    <property type="entry name" value="CXC2 DOMAIN-CONTAINING PROTEIN"/>
    <property type="match status" value="1"/>
</dbReference>
<keyword evidence="3" id="KW-1185">Reference proteome</keyword>
<dbReference type="AlphaFoldDB" id="A0A371D3D1"/>